<dbReference type="GO" id="GO:0008270">
    <property type="term" value="F:zinc ion binding"/>
    <property type="evidence" value="ECO:0007669"/>
    <property type="project" value="UniProtKB-UniRule"/>
</dbReference>
<comment type="subunit">
    <text evidence="12">Monomer. Interacts with DnaB.</text>
</comment>
<keyword evidence="1 12" id="KW-0240">DNA-directed RNA polymerase</keyword>
<keyword evidence="8 12" id="KW-0862">Zinc</keyword>
<dbReference type="GO" id="GO:1990077">
    <property type="term" value="C:primosome complex"/>
    <property type="evidence" value="ECO:0007669"/>
    <property type="project" value="UniProtKB-KW"/>
</dbReference>
<keyword evidence="9" id="KW-0460">Magnesium</keyword>
<evidence type="ECO:0000313" key="18">
    <source>
        <dbReference type="Proteomes" id="UP000306420"/>
    </source>
</evidence>
<dbReference type="Gene3D" id="1.10.860.10">
    <property type="entry name" value="DNAb Helicase, Chain A"/>
    <property type="match status" value="1"/>
</dbReference>
<dbReference type="GO" id="GO:0003677">
    <property type="term" value="F:DNA binding"/>
    <property type="evidence" value="ECO:0007669"/>
    <property type="project" value="UniProtKB-KW"/>
</dbReference>
<evidence type="ECO:0000256" key="3">
    <source>
        <dbReference type="ARBA" id="ARBA00022679"/>
    </source>
</evidence>
<dbReference type="FunFam" id="3.40.1360.10:FF:000002">
    <property type="entry name" value="DNA primase"/>
    <property type="match status" value="1"/>
</dbReference>
<comment type="catalytic activity">
    <reaction evidence="12">
        <text>ssDNA + n NTP = ssDNA/pppN(pN)n-1 hybrid + (n-1) diphosphate.</text>
        <dbReference type="EC" id="2.7.7.101"/>
    </reaction>
</comment>
<comment type="similarity">
    <text evidence="12 13">Belongs to the DnaG primase family.</text>
</comment>
<dbReference type="PANTHER" id="PTHR30313">
    <property type="entry name" value="DNA PRIMASE"/>
    <property type="match status" value="1"/>
</dbReference>
<dbReference type="NCBIfam" id="TIGR01391">
    <property type="entry name" value="dnaG"/>
    <property type="match status" value="1"/>
</dbReference>
<dbReference type="Pfam" id="PF01807">
    <property type="entry name" value="Zn_ribbon_DnaG"/>
    <property type="match status" value="1"/>
</dbReference>
<dbReference type="AlphaFoldDB" id="A0A5R9EFK9"/>
<dbReference type="InterPro" id="IPR037068">
    <property type="entry name" value="DNA_primase_core_N_sf"/>
</dbReference>
<evidence type="ECO:0000256" key="5">
    <source>
        <dbReference type="ARBA" id="ARBA00022705"/>
    </source>
</evidence>
<gene>
    <name evidence="12 17" type="primary">dnaG</name>
    <name evidence="17" type="ORF">FEZ33_02100</name>
</gene>
<dbReference type="InterPro" id="IPR034151">
    <property type="entry name" value="TOPRIM_DnaG_bac"/>
</dbReference>
<dbReference type="InterPro" id="IPR006171">
    <property type="entry name" value="TOPRIM_dom"/>
</dbReference>
<feature type="zinc finger region" description="CHC2-type" evidence="12 14">
    <location>
        <begin position="39"/>
        <end position="63"/>
    </location>
</feature>
<evidence type="ECO:0000256" key="15">
    <source>
        <dbReference type="SAM" id="MobiDB-lite"/>
    </source>
</evidence>
<dbReference type="FunFam" id="3.90.980.10:FF:000001">
    <property type="entry name" value="DNA primase"/>
    <property type="match status" value="1"/>
</dbReference>
<reference evidence="17 18" key="1">
    <citation type="submission" date="2019-05" db="EMBL/GenBank/DDBJ databases">
        <title>The metagenome of a microbial culture collection derived from dairy environment covers the genomic content of the human microbiome.</title>
        <authorList>
            <person name="Roder T."/>
            <person name="Wuthrich D."/>
            <person name="Sattari Z."/>
            <person name="Von Ah U."/>
            <person name="Bar C."/>
            <person name="Ronchi F."/>
            <person name="Macpherson A.J."/>
            <person name="Ganal-Vonarburg S.C."/>
            <person name="Bruggmann R."/>
            <person name="Vergeres G."/>
        </authorList>
    </citation>
    <scope>NUCLEOTIDE SEQUENCE [LARGE SCALE GENOMIC DNA]</scope>
    <source>
        <strain evidence="17 18">FAM 24227</strain>
    </source>
</reference>
<dbReference type="GO" id="GO:0003899">
    <property type="term" value="F:DNA-directed RNA polymerase activity"/>
    <property type="evidence" value="ECO:0007669"/>
    <property type="project" value="UniProtKB-UniRule"/>
</dbReference>
<dbReference type="Gene3D" id="3.90.580.10">
    <property type="entry name" value="Zinc finger, CHC2-type domain"/>
    <property type="match status" value="1"/>
</dbReference>
<evidence type="ECO:0000256" key="9">
    <source>
        <dbReference type="ARBA" id="ARBA00022842"/>
    </source>
</evidence>
<feature type="compositionally biased region" description="Polar residues" evidence="15">
    <location>
        <begin position="439"/>
        <end position="462"/>
    </location>
</feature>
<comment type="function">
    <text evidence="12 13">RNA polymerase that catalyzes the synthesis of short RNA molecules used as primers for DNA polymerase during DNA replication.</text>
</comment>
<evidence type="ECO:0000313" key="17">
    <source>
        <dbReference type="EMBL" id="TLQ49206.1"/>
    </source>
</evidence>
<dbReference type="InterPro" id="IPR016136">
    <property type="entry name" value="DNA_helicase_N/primase_C"/>
</dbReference>
<dbReference type="Pfam" id="PF10410">
    <property type="entry name" value="DnaB_bind"/>
    <property type="match status" value="1"/>
</dbReference>
<keyword evidence="7 12" id="KW-0863">Zinc-finger</keyword>
<evidence type="ECO:0000256" key="1">
    <source>
        <dbReference type="ARBA" id="ARBA00022478"/>
    </source>
</evidence>
<dbReference type="OrthoDB" id="9803773at2"/>
<protein>
    <recommendedName>
        <fullName evidence="12 13">DNA primase</fullName>
        <ecNumber evidence="12">2.7.7.101</ecNumber>
    </recommendedName>
</protein>
<comment type="caution">
    <text evidence="17">The sequence shown here is derived from an EMBL/GenBank/DDBJ whole genome shotgun (WGS) entry which is preliminary data.</text>
</comment>
<feature type="domain" description="Toprim" evidence="16">
    <location>
        <begin position="261"/>
        <end position="343"/>
    </location>
</feature>
<keyword evidence="5 12" id="KW-0235">DNA replication</keyword>
<dbReference type="SMART" id="SM00493">
    <property type="entry name" value="TOPRIM"/>
    <property type="match status" value="1"/>
</dbReference>
<dbReference type="EMBL" id="VBSP01000003">
    <property type="protein sequence ID" value="TLQ49206.1"/>
    <property type="molecule type" value="Genomic_DNA"/>
</dbReference>
<evidence type="ECO:0000256" key="6">
    <source>
        <dbReference type="ARBA" id="ARBA00022723"/>
    </source>
</evidence>
<dbReference type="InterPro" id="IPR006295">
    <property type="entry name" value="DNA_primase_DnaG"/>
</dbReference>
<dbReference type="FunFam" id="3.90.580.10:FF:000001">
    <property type="entry name" value="DNA primase"/>
    <property type="match status" value="1"/>
</dbReference>
<keyword evidence="6 12" id="KW-0479">Metal-binding</keyword>
<dbReference type="Pfam" id="PF13155">
    <property type="entry name" value="Toprim_2"/>
    <property type="match status" value="1"/>
</dbReference>
<keyword evidence="3 12" id="KW-0808">Transferase</keyword>
<sequence>MSYIPEEVINEVKSNVDIVELIGQYVQLNKRGTNYMASCPFHEDNNPSFSVSQPKQIYKCFSCGRGGNIFGFLQEIEGISFTESVAKAAEFANITVDEKYIQAQPSKQQEFSYLYDIHEKANDFYHYYLMSTNNGEEAYDYLIQRQLTKEVLEVFQFGLAPSNSQLLVQYLQKAGFTSEQLVDSGIFYMADSGELIDRFRNRIIIPLRNSRGDVVAFSGRVFQENSDKSAKYLNSPETNIFKKGKLIYNLDNARLPIRNQNKVLIAEGYMDVISLYQAGYENVVASMGTSLSEDHLKQLSKMTNTLIFAFDGDDAGQKATSRAFQTAQGITNAEIKAIQIPNKLDPDEWIKEHGQESFQQLINQSISQFEFNREFFKKDYNLNDEYELAQYIEKVIELISQIKSPIEQQLRINDLVNEYHLSETIITEQVNRARDIRPNNYNQPTEQYNSVEPPQSSYSNAPITTQEPALQIKSKRAYNSEKQIIFYLIYFEEAWDYMEELSNPPVFFHDFTSKAFFELDRYYYEGNHLPLTGIIDRINDTQVSHFLTSLMWEQELFDFTRQLLDDCFKVLQQEFIQQEINELRKKVVQYQKQQNYSEMNHTLTRIMNLTRQIKEI</sequence>
<dbReference type="InterPro" id="IPR030846">
    <property type="entry name" value="DnaG_bac"/>
</dbReference>
<dbReference type="Pfam" id="PF08275">
    <property type="entry name" value="DNAG_N"/>
    <property type="match status" value="1"/>
</dbReference>
<comment type="domain">
    <text evidence="12">Contains an N-terminal zinc-binding domain, a central core domain that contains the primase activity, and a C-terminal DnaB-binding domain.</text>
</comment>
<evidence type="ECO:0000256" key="14">
    <source>
        <dbReference type="PIRSR" id="PIRSR002811-1"/>
    </source>
</evidence>
<dbReference type="EC" id="2.7.7.101" evidence="12"/>
<keyword evidence="2 12" id="KW-0639">Primosome</keyword>
<evidence type="ECO:0000256" key="7">
    <source>
        <dbReference type="ARBA" id="ARBA00022771"/>
    </source>
</evidence>
<proteinExistence type="inferred from homology"/>
<dbReference type="GO" id="GO:0005737">
    <property type="term" value="C:cytoplasm"/>
    <property type="evidence" value="ECO:0007669"/>
    <property type="project" value="TreeGrafter"/>
</dbReference>
<dbReference type="PANTHER" id="PTHR30313:SF2">
    <property type="entry name" value="DNA PRIMASE"/>
    <property type="match status" value="1"/>
</dbReference>
<dbReference type="InterPro" id="IPR036977">
    <property type="entry name" value="DNA_primase_Znf_CHC2"/>
</dbReference>
<comment type="cofactor">
    <cofactor evidence="12 13 14">
        <name>Zn(2+)</name>
        <dbReference type="ChEBI" id="CHEBI:29105"/>
    </cofactor>
    <text evidence="12 13 14">Binds 1 zinc ion per monomer.</text>
</comment>
<dbReference type="SMART" id="SM00400">
    <property type="entry name" value="ZnF_CHCC"/>
    <property type="match status" value="1"/>
</dbReference>
<dbReference type="SUPFAM" id="SSF56731">
    <property type="entry name" value="DNA primase core"/>
    <property type="match status" value="1"/>
</dbReference>
<keyword evidence="11 12" id="KW-0804">Transcription</keyword>
<evidence type="ECO:0000256" key="12">
    <source>
        <dbReference type="HAMAP-Rule" id="MF_00974"/>
    </source>
</evidence>
<evidence type="ECO:0000256" key="13">
    <source>
        <dbReference type="PIRNR" id="PIRNR002811"/>
    </source>
</evidence>
<dbReference type="Proteomes" id="UP000306420">
    <property type="component" value="Unassembled WGS sequence"/>
</dbReference>
<dbReference type="Gene3D" id="3.40.1360.10">
    <property type="match status" value="1"/>
</dbReference>
<dbReference type="GO" id="GO:0006269">
    <property type="term" value="P:DNA replication, synthesis of primer"/>
    <property type="evidence" value="ECO:0007669"/>
    <property type="project" value="UniProtKB-UniRule"/>
</dbReference>
<evidence type="ECO:0000256" key="2">
    <source>
        <dbReference type="ARBA" id="ARBA00022515"/>
    </source>
</evidence>
<dbReference type="Gene3D" id="3.90.980.10">
    <property type="entry name" value="DNA primase, catalytic core, N-terminal domain"/>
    <property type="match status" value="1"/>
</dbReference>
<evidence type="ECO:0000259" key="16">
    <source>
        <dbReference type="PROSITE" id="PS50880"/>
    </source>
</evidence>
<dbReference type="InterPro" id="IPR019475">
    <property type="entry name" value="DNA_primase_DnaB-bd"/>
</dbReference>
<dbReference type="PIRSF" id="PIRSF002811">
    <property type="entry name" value="DnaG"/>
    <property type="match status" value="1"/>
</dbReference>
<evidence type="ECO:0000256" key="4">
    <source>
        <dbReference type="ARBA" id="ARBA00022695"/>
    </source>
</evidence>
<keyword evidence="10 12" id="KW-0238">DNA-binding</keyword>
<evidence type="ECO:0000256" key="10">
    <source>
        <dbReference type="ARBA" id="ARBA00023125"/>
    </source>
</evidence>
<keyword evidence="4 12" id="KW-0548">Nucleotidyltransferase</keyword>
<dbReference type="HAMAP" id="MF_00974">
    <property type="entry name" value="DNA_primase_DnaG"/>
    <property type="match status" value="1"/>
</dbReference>
<name>A0A5R9EFK9_9LACT</name>
<evidence type="ECO:0000256" key="11">
    <source>
        <dbReference type="ARBA" id="ARBA00023163"/>
    </source>
</evidence>
<organism evidence="17 18">
    <name type="scientific">Ruoffia tabacinasalis</name>
    <dbReference type="NCBI Taxonomy" id="87458"/>
    <lineage>
        <taxon>Bacteria</taxon>
        <taxon>Bacillati</taxon>
        <taxon>Bacillota</taxon>
        <taxon>Bacilli</taxon>
        <taxon>Lactobacillales</taxon>
        <taxon>Aerococcaceae</taxon>
        <taxon>Ruoffia</taxon>
    </lineage>
</organism>
<dbReference type="PROSITE" id="PS50880">
    <property type="entry name" value="TOPRIM"/>
    <property type="match status" value="1"/>
</dbReference>
<dbReference type="InterPro" id="IPR013264">
    <property type="entry name" value="DNAG_N"/>
</dbReference>
<accession>A0A5R9EFK9</accession>
<dbReference type="SUPFAM" id="SSF57783">
    <property type="entry name" value="Zinc beta-ribbon"/>
    <property type="match status" value="1"/>
</dbReference>
<evidence type="ECO:0000256" key="8">
    <source>
        <dbReference type="ARBA" id="ARBA00022833"/>
    </source>
</evidence>
<dbReference type="InterPro" id="IPR050219">
    <property type="entry name" value="DnaG_primase"/>
</dbReference>
<feature type="region of interest" description="Disordered" evidence="15">
    <location>
        <begin position="437"/>
        <end position="462"/>
    </location>
</feature>
<dbReference type="GO" id="GO:0000428">
    <property type="term" value="C:DNA-directed RNA polymerase complex"/>
    <property type="evidence" value="ECO:0007669"/>
    <property type="project" value="UniProtKB-KW"/>
</dbReference>
<dbReference type="InterPro" id="IPR002694">
    <property type="entry name" value="Znf_CHC2"/>
</dbReference>
<dbReference type="RefSeq" id="WP_138403737.1">
    <property type="nucleotide sequence ID" value="NZ_VBSP01000003.1"/>
</dbReference>
<dbReference type="CDD" id="cd03364">
    <property type="entry name" value="TOPRIM_DnaG_primases"/>
    <property type="match status" value="1"/>
</dbReference>